<protein>
    <submittedName>
        <fullName evidence="2">Uncharacterized protein</fullName>
    </submittedName>
</protein>
<keyword evidence="3" id="KW-1185">Reference proteome</keyword>
<organism evidence="2 3">
    <name type="scientific">Lentinula guzmanii</name>
    <dbReference type="NCBI Taxonomy" id="2804957"/>
    <lineage>
        <taxon>Eukaryota</taxon>
        <taxon>Fungi</taxon>
        <taxon>Dikarya</taxon>
        <taxon>Basidiomycota</taxon>
        <taxon>Agaricomycotina</taxon>
        <taxon>Agaricomycetes</taxon>
        <taxon>Agaricomycetidae</taxon>
        <taxon>Agaricales</taxon>
        <taxon>Marasmiineae</taxon>
        <taxon>Omphalotaceae</taxon>
        <taxon>Lentinula</taxon>
    </lineage>
</organism>
<keyword evidence="1" id="KW-1133">Transmembrane helix</keyword>
<sequence>MHLLFVLYDIALHADVCVMLFCLFCFLNSGLSRISSLSGLSCLLRANFKPLLFCRTSNFCLEPINLMDLLPLLSPLQLTTKSPLHCHPLLRTIQFGLKPLTVWFPFHVELLFLLLVRS</sequence>
<evidence type="ECO:0000256" key="1">
    <source>
        <dbReference type="SAM" id="Phobius"/>
    </source>
</evidence>
<reference evidence="2" key="2">
    <citation type="journal article" date="2023" name="Proc. Natl. Acad. Sci. U.S.A.">
        <title>A global phylogenomic analysis of the shiitake genus Lentinula.</title>
        <authorList>
            <person name="Sierra-Patev S."/>
            <person name="Min B."/>
            <person name="Naranjo-Ortiz M."/>
            <person name="Looney B."/>
            <person name="Konkel Z."/>
            <person name="Slot J.C."/>
            <person name="Sakamoto Y."/>
            <person name="Steenwyk J.L."/>
            <person name="Rokas A."/>
            <person name="Carro J."/>
            <person name="Camarero S."/>
            <person name="Ferreira P."/>
            <person name="Molpeceres G."/>
            <person name="Ruiz-Duenas F.J."/>
            <person name="Serrano A."/>
            <person name="Henrissat B."/>
            <person name="Drula E."/>
            <person name="Hughes K.W."/>
            <person name="Mata J.L."/>
            <person name="Ishikawa N.K."/>
            <person name="Vargas-Isla R."/>
            <person name="Ushijima S."/>
            <person name="Smith C.A."/>
            <person name="Donoghue J."/>
            <person name="Ahrendt S."/>
            <person name="Andreopoulos W."/>
            <person name="He G."/>
            <person name="LaButti K."/>
            <person name="Lipzen A."/>
            <person name="Ng V."/>
            <person name="Riley R."/>
            <person name="Sandor L."/>
            <person name="Barry K."/>
            <person name="Martinez A.T."/>
            <person name="Xiao Y."/>
            <person name="Gibbons J.G."/>
            <person name="Terashima K."/>
            <person name="Grigoriev I.V."/>
            <person name="Hibbett D."/>
        </authorList>
    </citation>
    <scope>NUCLEOTIDE SEQUENCE</scope>
    <source>
        <strain evidence="2">ET3784</strain>
    </source>
</reference>
<dbReference type="Proteomes" id="UP001176059">
    <property type="component" value="Unassembled WGS sequence"/>
</dbReference>
<gene>
    <name evidence="2" type="ORF">DFJ43DRAFT_769486</name>
</gene>
<comment type="caution">
    <text evidence="2">The sequence shown here is derived from an EMBL/GenBank/DDBJ whole genome shotgun (WGS) entry which is preliminary data.</text>
</comment>
<accession>A0AA38N373</accession>
<dbReference type="EMBL" id="JANVFO010000007">
    <property type="protein sequence ID" value="KAJ3735945.1"/>
    <property type="molecule type" value="Genomic_DNA"/>
</dbReference>
<feature type="transmembrane region" description="Helical" evidence="1">
    <location>
        <begin position="6"/>
        <end position="27"/>
    </location>
</feature>
<keyword evidence="1" id="KW-0472">Membrane</keyword>
<evidence type="ECO:0000313" key="2">
    <source>
        <dbReference type="EMBL" id="KAJ3735945.1"/>
    </source>
</evidence>
<evidence type="ECO:0000313" key="3">
    <source>
        <dbReference type="Proteomes" id="UP001176059"/>
    </source>
</evidence>
<proteinExistence type="predicted"/>
<name>A0AA38N373_9AGAR</name>
<reference evidence="2" key="1">
    <citation type="submission" date="2022-08" db="EMBL/GenBank/DDBJ databases">
        <authorList>
            <consortium name="DOE Joint Genome Institute"/>
            <person name="Min B."/>
            <person name="Sierra-Patev S."/>
            <person name="Naranjo-Ortiz M."/>
            <person name="Looney B."/>
            <person name="Konkel Z."/>
            <person name="Slot J.C."/>
            <person name="Sakamoto Y."/>
            <person name="Steenwyk J.L."/>
            <person name="Rokas A."/>
            <person name="Carro J."/>
            <person name="Camarero S."/>
            <person name="Ferreira P."/>
            <person name="Molpeceres G."/>
            <person name="Ruiz-duenas F.J."/>
            <person name="Serrano A."/>
            <person name="Henrissat B."/>
            <person name="Drula E."/>
            <person name="Hughes K.W."/>
            <person name="Mata J.L."/>
            <person name="Ishikawa N.K."/>
            <person name="Vargas-Isla R."/>
            <person name="Ushijima S."/>
            <person name="Smith C.A."/>
            <person name="Ahrendt S."/>
            <person name="Andreopoulos W."/>
            <person name="He G."/>
            <person name="LaButti K."/>
            <person name="Lipzen A."/>
            <person name="Ng V."/>
            <person name="Riley R."/>
            <person name="Sandor L."/>
            <person name="Barry K."/>
            <person name="Martinez A.T."/>
            <person name="Xiao Y."/>
            <person name="Gibbons J.G."/>
            <person name="Terashima K."/>
            <person name="Hibbett D.S."/>
            <person name="Grigoriev I.V."/>
        </authorList>
    </citation>
    <scope>NUCLEOTIDE SEQUENCE</scope>
    <source>
        <strain evidence="2">ET3784</strain>
    </source>
</reference>
<keyword evidence="1" id="KW-0812">Transmembrane</keyword>
<dbReference type="AlphaFoldDB" id="A0AA38N373"/>